<organism evidence="1 2">
    <name type="scientific">Nostoc sphaeroides CCNUC1</name>
    <dbReference type="NCBI Taxonomy" id="2653204"/>
    <lineage>
        <taxon>Bacteria</taxon>
        <taxon>Bacillati</taxon>
        <taxon>Cyanobacteriota</taxon>
        <taxon>Cyanophyceae</taxon>
        <taxon>Nostocales</taxon>
        <taxon>Nostocaceae</taxon>
        <taxon>Nostoc</taxon>
    </lineage>
</organism>
<keyword evidence="2" id="KW-1185">Reference proteome</keyword>
<evidence type="ECO:0000313" key="1">
    <source>
        <dbReference type="EMBL" id="QFS51899.1"/>
    </source>
</evidence>
<accession>A0A5P8WJ93</accession>
<protein>
    <submittedName>
        <fullName evidence="1">Uncharacterized protein</fullName>
    </submittedName>
</protein>
<sequence length="289" mass="32323">MLALAIPTRNYAAALAASGAVLGRVNIPTQRIDTNRHFEQLCQLPKGTSVFLNSCNRRYKGIYQGIDETYGERRLRIQREDKSSGGLTSLVSVKESHNVAIASKPSITLPKKQSGSPIITHSPNTFLDGVIDKADANELITKTRLDCAVIGRISALENEILEIRFANCLSPSKSERGSLQDILRVHKFLPGQVYRSEILPSQGYHPPQTVNRLVPHVTIFDGGTGFIKWRDDWRNSHWIILLERTEPHFQESVDIIKSDYANRVNGEEIPNIIPVPPGVEMVVYQETCQ</sequence>
<dbReference type="Proteomes" id="UP000326678">
    <property type="component" value="Chromosome Gxm2"/>
</dbReference>
<reference evidence="1 2" key="1">
    <citation type="submission" date="2019-10" db="EMBL/GenBank/DDBJ databases">
        <title>Genomic and transcriptomic insights into the perfect genentic adaptation of a filamentous nitrogen-fixing cyanobacterium to rice fields.</title>
        <authorList>
            <person name="Chen Z."/>
        </authorList>
    </citation>
    <scope>NUCLEOTIDE SEQUENCE [LARGE SCALE GENOMIC DNA]</scope>
    <source>
        <strain evidence="1">CCNUC1</strain>
    </source>
</reference>
<name>A0A5P8WJ93_9NOSO</name>
<dbReference type="KEGG" id="nsh:GXM_09393"/>
<dbReference type="EMBL" id="CP045227">
    <property type="protein sequence ID" value="QFS51899.1"/>
    <property type="molecule type" value="Genomic_DNA"/>
</dbReference>
<dbReference type="AlphaFoldDB" id="A0A5P8WJ93"/>
<gene>
    <name evidence="1" type="ORF">GXM_09393</name>
</gene>
<proteinExistence type="predicted"/>
<evidence type="ECO:0000313" key="2">
    <source>
        <dbReference type="Proteomes" id="UP000326678"/>
    </source>
</evidence>